<dbReference type="GO" id="GO:0097320">
    <property type="term" value="P:plasma membrane tubulation"/>
    <property type="evidence" value="ECO:0007669"/>
    <property type="project" value="TreeGrafter"/>
</dbReference>
<sequence length="256" mass="29011">MSWSGFKKAVDRAGTTMRQKTGSVNRTVDDRFNQEERRFRNLEAKSEDLHRQARGYAEAIREMSLAQIEIAKSISEFTGDTTGELSLSTRRYLQVVEELEMDSKSVLGEDFSATVLEPIGRYCSYFSEVDKSIKKRNRKLLDYDAESAKARKMASKVGDDRFSQYDGPGNQAQEVYEALNQQILDVFPKLVDARVDIVDPCFEAMLKAQYKFAQDAYGRLAAISQDFPPMEAQVHIDGRIDEVLGEMRSLTICGLV</sequence>
<evidence type="ECO:0000256" key="5">
    <source>
        <dbReference type="SAM" id="MobiDB-lite"/>
    </source>
</evidence>
<feature type="region of interest" description="Disordered" evidence="5">
    <location>
        <begin position="1"/>
        <end position="23"/>
    </location>
</feature>
<keyword evidence="4" id="KW-0175">Coiled coil</keyword>
<dbReference type="EMBL" id="MCFE01000135">
    <property type="protein sequence ID" value="ORX97312.1"/>
    <property type="molecule type" value="Genomic_DNA"/>
</dbReference>
<reference evidence="7 8" key="1">
    <citation type="submission" date="2016-07" db="EMBL/GenBank/DDBJ databases">
        <title>Pervasive Adenine N6-methylation of Active Genes in Fungi.</title>
        <authorList>
            <consortium name="DOE Joint Genome Institute"/>
            <person name="Mondo S.J."/>
            <person name="Dannebaum R.O."/>
            <person name="Kuo R.C."/>
            <person name="Labutti K."/>
            <person name="Haridas S."/>
            <person name="Kuo A."/>
            <person name="Salamov A."/>
            <person name="Ahrendt S.R."/>
            <person name="Lipzen A."/>
            <person name="Sullivan W."/>
            <person name="Andreopoulos W.B."/>
            <person name="Clum A."/>
            <person name="Lindquist E."/>
            <person name="Daum C."/>
            <person name="Ramamoorthy G.K."/>
            <person name="Gryganskyi A."/>
            <person name="Culley D."/>
            <person name="Magnuson J.K."/>
            <person name="James T.Y."/>
            <person name="O'Malley M.A."/>
            <person name="Stajich J.E."/>
            <person name="Spatafora J.W."/>
            <person name="Visel A."/>
            <person name="Grigoriev I.V."/>
        </authorList>
    </citation>
    <scope>NUCLEOTIDE SEQUENCE [LARGE SCALE GENOMIC DNA]</scope>
    <source>
        <strain evidence="7 8">CBS 931.73</strain>
    </source>
</reference>
<dbReference type="GO" id="GO:0015629">
    <property type="term" value="C:actin cytoskeleton"/>
    <property type="evidence" value="ECO:0007669"/>
    <property type="project" value="TreeGrafter"/>
</dbReference>
<evidence type="ECO:0000256" key="3">
    <source>
        <dbReference type="ARBA" id="ARBA00023212"/>
    </source>
</evidence>
<keyword evidence="2" id="KW-0963">Cytoplasm</keyword>
<dbReference type="STRING" id="1314790.A0A1Y1YH26"/>
<dbReference type="GO" id="GO:0008289">
    <property type="term" value="F:lipid binding"/>
    <property type="evidence" value="ECO:0007669"/>
    <property type="project" value="TreeGrafter"/>
</dbReference>
<evidence type="ECO:0000256" key="1">
    <source>
        <dbReference type="ARBA" id="ARBA00004245"/>
    </source>
</evidence>
<feature type="domain" description="BAR" evidence="6">
    <location>
        <begin position="17"/>
        <end position="236"/>
    </location>
</feature>
<name>A0A1Y1YH26_9FUNG</name>
<dbReference type="PANTHER" id="PTHR47174">
    <property type="entry name" value="BRIDGING INTEGRATOR 3"/>
    <property type="match status" value="1"/>
</dbReference>
<dbReference type="AlphaFoldDB" id="A0A1Y1YH26"/>
<evidence type="ECO:0000313" key="7">
    <source>
        <dbReference type="EMBL" id="ORX97312.1"/>
    </source>
</evidence>
<dbReference type="GO" id="GO:0031097">
    <property type="term" value="C:medial cortex"/>
    <property type="evidence" value="ECO:0007669"/>
    <property type="project" value="TreeGrafter"/>
</dbReference>
<dbReference type="FunCoup" id="A0A1Y1YH26">
    <property type="interactions" value="107"/>
</dbReference>
<dbReference type="Proteomes" id="UP000193498">
    <property type="component" value="Unassembled WGS sequence"/>
</dbReference>
<dbReference type="InterPro" id="IPR004148">
    <property type="entry name" value="BAR_dom"/>
</dbReference>
<evidence type="ECO:0000256" key="4">
    <source>
        <dbReference type="SAM" id="Coils"/>
    </source>
</evidence>
<dbReference type="PROSITE" id="PS51021">
    <property type="entry name" value="BAR"/>
    <property type="match status" value="1"/>
</dbReference>
<dbReference type="OrthoDB" id="446293at2759"/>
<feature type="coiled-coil region" evidence="4">
    <location>
        <begin position="25"/>
        <end position="52"/>
    </location>
</feature>
<evidence type="ECO:0000259" key="6">
    <source>
        <dbReference type="PROSITE" id="PS51021"/>
    </source>
</evidence>
<organism evidence="7 8">
    <name type="scientific">Basidiobolus meristosporus CBS 931.73</name>
    <dbReference type="NCBI Taxonomy" id="1314790"/>
    <lineage>
        <taxon>Eukaryota</taxon>
        <taxon>Fungi</taxon>
        <taxon>Fungi incertae sedis</taxon>
        <taxon>Zoopagomycota</taxon>
        <taxon>Entomophthoromycotina</taxon>
        <taxon>Basidiobolomycetes</taxon>
        <taxon>Basidiobolales</taxon>
        <taxon>Basidiobolaceae</taxon>
        <taxon>Basidiobolus</taxon>
    </lineage>
</organism>
<protein>
    <submittedName>
        <fullName evidence="7">BAR-domain-containing protein</fullName>
    </submittedName>
</protein>
<keyword evidence="3" id="KW-0206">Cytoskeleton</keyword>
<dbReference type="Gene3D" id="1.20.1270.60">
    <property type="entry name" value="Arfaptin homology (AH) domain/BAR domain"/>
    <property type="match status" value="1"/>
</dbReference>
<dbReference type="InterPro" id="IPR046982">
    <property type="entry name" value="BIN3/RVS161-like"/>
</dbReference>
<dbReference type="GO" id="GO:0043332">
    <property type="term" value="C:mating projection tip"/>
    <property type="evidence" value="ECO:0007669"/>
    <property type="project" value="TreeGrafter"/>
</dbReference>
<dbReference type="GO" id="GO:1990528">
    <property type="term" value="C:Rvs161p-Rvs167p complex"/>
    <property type="evidence" value="ECO:0007669"/>
    <property type="project" value="TreeGrafter"/>
</dbReference>
<evidence type="ECO:0000313" key="8">
    <source>
        <dbReference type="Proteomes" id="UP000193498"/>
    </source>
</evidence>
<dbReference type="Pfam" id="PF03114">
    <property type="entry name" value="BAR"/>
    <property type="match status" value="1"/>
</dbReference>
<comment type="subcellular location">
    <subcellularLocation>
        <location evidence="1">Cytoplasm</location>
        <location evidence="1">Cytoskeleton</location>
    </subcellularLocation>
</comment>
<dbReference type="PANTHER" id="PTHR47174:SF3">
    <property type="entry name" value="BRIDGING INTEGRATOR 3"/>
    <property type="match status" value="1"/>
</dbReference>
<dbReference type="SMART" id="SM00721">
    <property type="entry name" value="BAR"/>
    <property type="match status" value="1"/>
</dbReference>
<dbReference type="SUPFAM" id="SSF103657">
    <property type="entry name" value="BAR/IMD domain-like"/>
    <property type="match status" value="1"/>
</dbReference>
<dbReference type="GO" id="GO:0051666">
    <property type="term" value="P:actin cortical patch localization"/>
    <property type="evidence" value="ECO:0007669"/>
    <property type="project" value="InterPro"/>
</dbReference>
<proteinExistence type="predicted"/>
<dbReference type="GO" id="GO:0006897">
    <property type="term" value="P:endocytosis"/>
    <property type="evidence" value="ECO:0007669"/>
    <property type="project" value="InterPro"/>
</dbReference>
<keyword evidence="8" id="KW-1185">Reference proteome</keyword>
<gene>
    <name evidence="7" type="ORF">K493DRAFT_314114</name>
</gene>
<dbReference type="InParanoid" id="A0A1Y1YH26"/>
<evidence type="ECO:0000256" key="2">
    <source>
        <dbReference type="ARBA" id="ARBA00022490"/>
    </source>
</evidence>
<accession>A0A1Y1YH26</accession>
<comment type="caution">
    <text evidence="7">The sequence shown here is derived from an EMBL/GenBank/DDBJ whole genome shotgun (WGS) entry which is preliminary data.</text>
</comment>
<dbReference type="InterPro" id="IPR027267">
    <property type="entry name" value="AH/BAR_dom_sf"/>
</dbReference>